<gene>
    <name evidence="8" type="ORF">HMPREF3213_01471</name>
    <name evidence="7" type="ORF">SB48_HM08orf05062</name>
</gene>
<reference evidence="8" key="3">
    <citation type="submission" date="2016-01" db="EMBL/GenBank/DDBJ databases">
        <authorList>
            <person name="Oliw E.H."/>
        </authorList>
    </citation>
    <scope>NUCLEOTIDE SEQUENCE [LARGE SCALE GENOMIC DNA]</scope>
    <source>
        <strain evidence="8">GED7749B</strain>
    </source>
</reference>
<evidence type="ECO:0000256" key="4">
    <source>
        <dbReference type="SAM" id="SignalP"/>
    </source>
</evidence>
<sequence length="447" mass="48118">MKKRSILPAAVVFTLSLGGMLGYQSNAAAAGDLQQKKSEIESKLSNVESEMNKKENQISDIQDKQASLGGQLEAIESKIQSANKKISEQEQNISTTKDQIADLKKNIAEIKKRIEDRNAILKDRARAMQKNGGGSVNYLDVFLEAKSVGDFIDRFSAVKTLVEADRQILEEQKKDEQDLKDKQASVEKKLSDLESMLSDLQSLKDSLKQDESEKSALIKKLEKQKDSLKEEKMSLSEQKSILADQKASIEKAIAFAKKQAEEERKAAAKADAAAKAQTNAGSTGSAGSNAGTTRSASVKSSSGSHSGGSLPQVSSGSFTRPASGYISSEFGGRSGGFHPGIDIANSIGTPVVAAADGVVFRAYHSSSYGNCVMITHYINGKLYTTVYAHLSSYSVSTGQHVSKGQQIGAMGNTGESTGPHLHFEIYNGRWTPPPHTGAQNPRNYVNF</sequence>
<evidence type="ECO:0000313" key="10">
    <source>
        <dbReference type="Proteomes" id="UP000070376"/>
    </source>
</evidence>
<dbReference type="GeneID" id="93260593"/>
<dbReference type="EMBL" id="CP010525">
    <property type="protein sequence ID" value="AJO23959.1"/>
    <property type="molecule type" value="Genomic_DNA"/>
</dbReference>
<dbReference type="PANTHER" id="PTHR21666:SF270">
    <property type="entry name" value="MUREIN HYDROLASE ACTIVATOR ENVC"/>
    <property type="match status" value="1"/>
</dbReference>
<reference evidence="9" key="2">
    <citation type="submission" date="2015-01" db="EMBL/GenBank/DDBJ databases">
        <title>Comparative genome analysis of Bacillus coagulans HM-08, Clostridium butyricum HM-68, Bacillus subtilis HM-66 and Bacillus paralicheniformis BL-09.</title>
        <authorList>
            <person name="Zhang H."/>
        </authorList>
    </citation>
    <scope>NUCLEOTIDE SEQUENCE [LARGE SCALE GENOMIC DNA]</scope>
    <source>
        <strain evidence="9">HM-08</strain>
    </source>
</reference>
<dbReference type="InterPro" id="IPR011055">
    <property type="entry name" value="Dup_hybrid_motif"/>
</dbReference>
<evidence type="ECO:0000313" key="7">
    <source>
        <dbReference type="EMBL" id="AJO23959.1"/>
    </source>
</evidence>
<reference evidence="10" key="4">
    <citation type="submission" date="2016-01" db="EMBL/GenBank/DDBJ databases">
        <authorList>
            <person name="Mitreva M."/>
            <person name="Pepin K.H."/>
            <person name="Mihindukulasuriya K.A."/>
            <person name="Fulton R."/>
            <person name="Fronick C."/>
            <person name="O'Laughlin M."/>
            <person name="Miner T."/>
            <person name="Herter B."/>
            <person name="Rosa B.A."/>
            <person name="Cordes M."/>
            <person name="Tomlinson C."/>
            <person name="Wollam A."/>
            <person name="Palsikar V.B."/>
            <person name="Mardis E.R."/>
            <person name="Wilson R.K."/>
        </authorList>
    </citation>
    <scope>NUCLEOTIDE SEQUENCE [LARGE SCALE GENOMIC DNA]</scope>
    <source>
        <strain evidence="10">GED7749B</strain>
    </source>
</reference>
<evidence type="ECO:0000256" key="1">
    <source>
        <dbReference type="ARBA" id="ARBA00022729"/>
    </source>
</evidence>
<reference evidence="7" key="1">
    <citation type="submission" date="2015-01" db="EMBL/GenBank/DDBJ databases">
        <title>Comparative genome analysis of Bacillus coagulans HM-08, Clostridium butyricum HM-68, Bacillus subtilis HM-66 and Bacillus licheniformis BL-09.</title>
        <authorList>
            <person name="Zhang H."/>
        </authorList>
    </citation>
    <scope>NUCLEOTIDE SEQUENCE [LARGE SCALE GENOMIC DNA]</scope>
    <source>
        <strain evidence="7">HM-08</strain>
    </source>
</reference>
<feature type="domain" description="Peptidoglycan hydrolase PcsB coiled-coil" evidence="6">
    <location>
        <begin position="107"/>
        <end position="182"/>
    </location>
</feature>
<feature type="domain" description="M23ase beta-sheet core" evidence="5">
    <location>
        <begin position="337"/>
        <end position="428"/>
    </location>
</feature>
<dbReference type="GO" id="GO:0004222">
    <property type="term" value="F:metalloendopeptidase activity"/>
    <property type="evidence" value="ECO:0007669"/>
    <property type="project" value="TreeGrafter"/>
</dbReference>
<feature type="region of interest" description="Disordered" evidence="3">
    <location>
        <begin position="268"/>
        <end position="318"/>
    </location>
</feature>
<dbReference type="Gene3D" id="2.70.70.10">
    <property type="entry name" value="Glucose Permease (Domain IIA)"/>
    <property type="match status" value="1"/>
</dbReference>
<dbReference type="RefSeq" id="WP_017551671.1">
    <property type="nucleotide sequence ID" value="NZ_CP010525.1"/>
</dbReference>
<dbReference type="InterPro" id="IPR016047">
    <property type="entry name" value="M23ase_b-sheet_dom"/>
</dbReference>
<evidence type="ECO:0000259" key="5">
    <source>
        <dbReference type="Pfam" id="PF01551"/>
    </source>
</evidence>
<feature type="chain" id="PRO_5044541342" evidence="4">
    <location>
        <begin position="31"/>
        <end position="447"/>
    </location>
</feature>
<dbReference type="Pfam" id="PF24568">
    <property type="entry name" value="CC_PcsB"/>
    <property type="match status" value="1"/>
</dbReference>
<dbReference type="Gene3D" id="6.10.250.3150">
    <property type="match status" value="1"/>
</dbReference>
<proteinExistence type="predicted"/>
<dbReference type="STRING" id="1398.AB434_2158"/>
<feature type="compositionally biased region" description="Low complexity" evidence="3">
    <location>
        <begin position="269"/>
        <end position="309"/>
    </location>
</feature>
<evidence type="ECO:0000313" key="9">
    <source>
        <dbReference type="Proteomes" id="UP000032024"/>
    </source>
</evidence>
<protein>
    <submittedName>
        <fullName evidence="7">Peptidase M23</fullName>
    </submittedName>
    <submittedName>
        <fullName evidence="8">Peptidase, M23 family</fullName>
    </submittedName>
</protein>
<accession>A0A0C5CB97</accession>
<dbReference type="CDD" id="cd12797">
    <property type="entry name" value="M23_peptidase"/>
    <property type="match status" value="1"/>
</dbReference>
<dbReference type="EMBL" id="LRPN01000047">
    <property type="protein sequence ID" value="KWZ82986.1"/>
    <property type="molecule type" value="Genomic_DNA"/>
</dbReference>
<keyword evidence="2" id="KW-0175">Coiled coil</keyword>
<dbReference type="Pfam" id="PF01551">
    <property type="entry name" value="Peptidase_M23"/>
    <property type="match status" value="1"/>
</dbReference>
<dbReference type="SUPFAM" id="SSF51261">
    <property type="entry name" value="Duplicated hybrid motif"/>
    <property type="match status" value="1"/>
</dbReference>
<evidence type="ECO:0000256" key="3">
    <source>
        <dbReference type="SAM" id="MobiDB-lite"/>
    </source>
</evidence>
<evidence type="ECO:0000256" key="2">
    <source>
        <dbReference type="SAM" id="Coils"/>
    </source>
</evidence>
<dbReference type="Proteomes" id="UP000070376">
    <property type="component" value="Unassembled WGS sequence"/>
</dbReference>
<name>A0A0C5CB97_HEYCO</name>
<dbReference type="InterPro" id="IPR057309">
    <property type="entry name" value="PcsB_CC"/>
</dbReference>
<organism evidence="8 10">
    <name type="scientific">Heyndrickxia coagulans</name>
    <name type="common">Weizmannia coagulans</name>
    <dbReference type="NCBI Taxonomy" id="1398"/>
    <lineage>
        <taxon>Bacteria</taxon>
        <taxon>Bacillati</taxon>
        <taxon>Bacillota</taxon>
        <taxon>Bacilli</taxon>
        <taxon>Bacillales</taxon>
        <taxon>Bacillaceae</taxon>
        <taxon>Heyndrickxia</taxon>
    </lineage>
</organism>
<keyword evidence="1 4" id="KW-0732">Signal</keyword>
<dbReference type="SUPFAM" id="SSF90257">
    <property type="entry name" value="Myosin rod fragments"/>
    <property type="match status" value="1"/>
</dbReference>
<dbReference type="InterPro" id="IPR050570">
    <property type="entry name" value="Cell_wall_metabolism_enzyme"/>
</dbReference>
<dbReference type="PATRIC" id="fig|1398.18.peg.3126"/>
<keyword evidence="9" id="KW-1185">Reference proteome</keyword>
<evidence type="ECO:0000259" key="6">
    <source>
        <dbReference type="Pfam" id="PF24568"/>
    </source>
</evidence>
<feature type="signal peptide" evidence="4">
    <location>
        <begin position="1"/>
        <end position="30"/>
    </location>
</feature>
<dbReference type="Proteomes" id="UP000032024">
    <property type="component" value="Chromosome"/>
</dbReference>
<dbReference type="PANTHER" id="PTHR21666">
    <property type="entry name" value="PEPTIDASE-RELATED"/>
    <property type="match status" value="1"/>
</dbReference>
<dbReference type="AlphaFoldDB" id="A0A0C5CB97"/>
<feature type="coiled-coil region" evidence="2">
    <location>
        <begin position="30"/>
        <end position="131"/>
    </location>
</feature>
<evidence type="ECO:0000313" key="8">
    <source>
        <dbReference type="EMBL" id="KWZ82986.1"/>
    </source>
</evidence>